<dbReference type="Pfam" id="PF00977">
    <property type="entry name" value="His_biosynth"/>
    <property type="match status" value="1"/>
</dbReference>
<dbReference type="PANTHER" id="PTHR21235:SF2">
    <property type="entry name" value="IMIDAZOLE GLYCEROL PHOSPHATE SYNTHASE HISHF"/>
    <property type="match status" value="1"/>
</dbReference>
<evidence type="ECO:0000256" key="7">
    <source>
        <dbReference type="ARBA" id="ARBA00023239"/>
    </source>
</evidence>
<protein>
    <recommendedName>
        <fullName evidence="4">imidazole glycerol-phosphate synthase</fullName>
        <ecNumber evidence="4">4.3.2.10</ecNumber>
    </recommendedName>
    <alternativeName>
        <fullName evidence="9">IGP synthase cyclase subunit</fullName>
    </alternativeName>
</protein>
<keyword evidence="6 11" id="KW-0368">Histidine biosynthesis</keyword>
<comment type="caution">
    <text evidence="12">The sequence shown here is derived from an EMBL/GenBank/DDBJ whole genome shotgun (WGS) entry which is preliminary data.</text>
</comment>
<keyword evidence="7 12" id="KW-0456">Lyase</keyword>
<dbReference type="EMBL" id="RXOC01000008">
    <property type="protein sequence ID" value="RXF69125.1"/>
    <property type="molecule type" value="Genomic_DNA"/>
</dbReference>
<evidence type="ECO:0000256" key="11">
    <source>
        <dbReference type="RuleBase" id="RU003657"/>
    </source>
</evidence>
<comment type="catalytic activity">
    <reaction evidence="10">
        <text>5-[(5-phospho-1-deoxy-D-ribulos-1-ylimino)methylamino]-1-(5-phospho-beta-D-ribosyl)imidazole-4-carboxamide + L-glutamine = D-erythro-1-(imidazol-4-yl)glycerol 3-phosphate + 5-amino-1-(5-phospho-beta-D-ribosyl)imidazole-4-carboxamide + L-glutamate + H(+)</text>
        <dbReference type="Rhea" id="RHEA:24793"/>
        <dbReference type="ChEBI" id="CHEBI:15378"/>
        <dbReference type="ChEBI" id="CHEBI:29985"/>
        <dbReference type="ChEBI" id="CHEBI:58278"/>
        <dbReference type="ChEBI" id="CHEBI:58359"/>
        <dbReference type="ChEBI" id="CHEBI:58475"/>
        <dbReference type="ChEBI" id="CHEBI:58525"/>
        <dbReference type="EC" id="4.3.2.10"/>
    </reaction>
</comment>
<evidence type="ECO:0000256" key="3">
    <source>
        <dbReference type="ARBA" id="ARBA00011152"/>
    </source>
</evidence>
<dbReference type="CDD" id="cd04731">
    <property type="entry name" value="HisF"/>
    <property type="match status" value="1"/>
</dbReference>
<name>A0A4Q0M7X9_9SPHI</name>
<dbReference type="Proteomes" id="UP000290848">
    <property type="component" value="Unassembled WGS sequence"/>
</dbReference>
<dbReference type="RefSeq" id="WP_128769933.1">
    <property type="nucleotide sequence ID" value="NZ_RXOC01000008.1"/>
</dbReference>
<dbReference type="GO" id="GO:0000107">
    <property type="term" value="F:imidazoleglycerol-phosphate synthase activity"/>
    <property type="evidence" value="ECO:0007669"/>
    <property type="project" value="InterPro"/>
</dbReference>
<dbReference type="GO" id="GO:0000105">
    <property type="term" value="P:L-histidine biosynthetic process"/>
    <property type="evidence" value="ECO:0007669"/>
    <property type="project" value="UniProtKB-UniPathway"/>
</dbReference>
<comment type="subunit">
    <text evidence="3">Heterodimer of HisH and HisF.</text>
</comment>
<keyword evidence="5 11" id="KW-0028">Amino-acid biosynthesis</keyword>
<dbReference type="PANTHER" id="PTHR21235">
    <property type="entry name" value="IMIDAZOLE GLYCEROL PHOSPHATE SYNTHASE SUBUNIT HISF/H IGP SYNTHASE SUBUNIT HISF/H"/>
    <property type="match status" value="1"/>
</dbReference>
<evidence type="ECO:0000313" key="12">
    <source>
        <dbReference type="EMBL" id="RXF69125.1"/>
    </source>
</evidence>
<evidence type="ECO:0000256" key="1">
    <source>
        <dbReference type="ARBA" id="ARBA00005091"/>
    </source>
</evidence>
<evidence type="ECO:0000256" key="5">
    <source>
        <dbReference type="ARBA" id="ARBA00022605"/>
    </source>
</evidence>
<gene>
    <name evidence="12" type="primary">hisF</name>
    <name evidence="12" type="ORF">EKH83_13300</name>
</gene>
<dbReference type="AlphaFoldDB" id="A0A4Q0M7X9"/>
<evidence type="ECO:0000256" key="2">
    <source>
        <dbReference type="ARBA" id="ARBA00009667"/>
    </source>
</evidence>
<dbReference type="UniPathway" id="UPA00031">
    <property type="reaction ID" value="UER00010"/>
</dbReference>
<comment type="function">
    <text evidence="8">IGPS catalyzes the conversion of PRFAR and glutamine to IGP, AICAR and glutamate. The HisF subunit catalyzes the cyclization activity that produces IGP and AICAR from PRFAR using the ammonia provided by the HisH subunit.</text>
</comment>
<dbReference type="Gene3D" id="3.20.20.70">
    <property type="entry name" value="Aldolase class I"/>
    <property type="match status" value="1"/>
</dbReference>
<sequence length="259" mass="28184">MLRPRIIPCLLVKDKGLVKTVNFRNPKYVGDPLNAVRIFNEKQVDELTVFDIDASPANREPDYKMIEYLASECRMPLCYGGGVKTVEQAQRIFSLGVEKVAISSAAIYDASLISEIAKKVGSQSVVVVIDVKKKLLGGYEVYTNNGRKGTGRSPFDFARQVESLGAGEIVINSIDNDGQMKGYDIALAEKVRSITSLPLTVLGGAGSLKDVGALINKFGIIGASAGSLFVFKGIYKAVLINYPTPTEKDELVNINFQFH</sequence>
<evidence type="ECO:0000256" key="6">
    <source>
        <dbReference type="ARBA" id="ARBA00023102"/>
    </source>
</evidence>
<proteinExistence type="inferred from homology"/>
<comment type="pathway">
    <text evidence="1">Amino-acid biosynthesis; L-histidine biosynthesis; L-histidine from 5-phospho-alpha-D-ribose 1-diphosphate: step 5/9.</text>
</comment>
<evidence type="ECO:0000313" key="13">
    <source>
        <dbReference type="Proteomes" id="UP000290848"/>
    </source>
</evidence>
<dbReference type="GO" id="GO:0016829">
    <property type="term" value="F:lyase activity"/>
    <property type="evidence" value="ECO:0007669"/>
    <property type="project" value="UniProtKB-KW"/>
</dbReference>
<dbReference type="SUPFAM" id="SSF51366">
    <property type="entry name" value="Ribulose-phoshate binding barrel"/>
    <property type="match status" value="1"/>
</dbReference>
<evidence type="ECO:0000256" key="4">
    <source>
        <dbReference type="ARBA" id="ARBA00012809"/>
    </source>
</evidence>
<dbReference type="InterPro" id="IPR013785">
    <property type="entry name" value="Aldolase_TIM"/>
</dbReference>
<dbReference type="InterPro" id="IPR004651">
    <property type="entry name" value="HisF"/>
</dbReference>
<evidence type="ECO:0000256" key="10">
    <source>
        <dbReference type="ARBA" id="ARBA00047838"/>
    </source>
</evidence>
<reference evidence="12 13" key="1">
    <citation type="submission" date="2018-12" db="EMBL/GenBank/DDBJ databases">
        <title>The Draft Genome Sequence of the Soil Bacterium Pedobacter tournemirensis R1.</title>
        <authorList>
            <person name="He J."/>
        </authorList>
    </citation>
    <scope>NUCLEOTIDE SEQUENCE [LARGE SCALE GENOMIC DNA]</scope>
    <source>
        <strain evidence="12 13">R1</strain>
    </source>
</reference>
<accession>A0A4Q0M7X9</accession>
<dbReference type="InterPro" id="IPR011060">
    <property type="entry name" value="RibuloseP-bd_barrel"/>
</dbReference>
<organism evidence="12 13">
    <name type="scientific">Arcticibacter tournemirensis</name>
    <dbReference type="NCBI Taxonomy" id="699437"/>
    <lineage>
        <taxon>Bacteria</taxon>
        <taxon>Pseudomonadati</taxon>
        <taxon>Bacteroidota</taxon>
        <taxon>Sphingobacteriia</taxon>
        <taxon>Sphingobacteriales</taxon>
        <taxon>Sphingobacteriaceae</taxon>
        <taxon>Arcticibacter</taxon>
    </lineage>
</organism>
<dbReference type="InterPro" id="IPR006062">
    <property type="entry name" value="His_biosynth"/>
</dbReference>
<comment type="similarity">
    <text evidence="2 11">Belongs to the HisA/HisF family.</text>
</comment>
<dbReference type="InterPro" id="IPR050064">
    <property type="entry name" value="IGPS_HisA/HisF"/>
</dbReference>
<dbReference type="NCBIfam" id="NF038364">
    <property type="entry name" value="AglZ_HisF2_fam"/>
    <property type="match status" value="1"/>
</dbReference>
<evidence type="ECO:0000256" key="9">
    <source>
        <dbReference type="ARBA" id="ARBA00030264"/>
    </source>
</evidence>
<dbReference type="EC" id="4.3.2.10" evidence="4"/>
<evidence type="ECO:0000256" key="8">
    <source>
        <dbReference type="ARBA" id="ARBA00025475"/>
    </source>
</evidence>